<dbReference type="Gene3D" id="3.40.50.620">
    <property type="entry name" value="HUPs"/>
    <property type="match status" value="2"/>
</dbReference>
<dbReference type="GO" id="GO:0005829">
    <property type="term" value="C:cytosol"/>
    <property type="evidence" value="ECO:0007669"/>
    <property type="project" value="TreeGrafter"/>
</dbReference>
<dbReference type="GO" id="GO:0006431">
    <property type="term" value="P:methionyl-tRNA aminoacylation"/>
    <property type="evidence" value="ECO:0007669"/>
    <property type="project" value="TreeGrafter"/>
</dbReference>
<keyword evidence="4 7" id="KW-0648">Protein biosynthesis</keyword>
<dbReference type="InterPro" id="IPR023458">
    <property type="entry name" value="Met-tRNA_ligase_1"/>
</dbReference>
<evidence type="ECO:0000256" key="7">
    <source>
        <dbReference type="RuleBase" id="RU363039"/>
    </source>
</evidence>
<reference evidence="11" key="1">
    <citation type="journal article" date="2013" name="Stand. Genomic Sci.">
        <title>Complete genome sequence of Coriobacterium glomerans type strain (PW2(T)) from the midgut of Pyrrhocoris apterus L. (red soldier bug).</title>
        <authorList>
            <person name="Stackebrandt E."/>
            <person name="Zeytun A."/>
            <person name="Lapidus A."/>
            <person name="Nolan M."/>
            <person name="Lucas S."/>
            <person name="Hammon N."/>
            <person name="Deshpande S."/>
            <person name="Cheng J.F."/>
            <person name="Tapia R."/>
            <person name="Goodwin L.A."/>
            <person name="Pitluck S."/>
            <person name="Liolios K."/>
            <person name="Pagani I."/>
            <person name="Ivanova N."/>
            <person name="Mavromatis K."/>
            <person name="Mikhailova N."/>
            <person name="Huntemann M."/>
            <person name="Pati A."/>
            <person name="Chen A."/>
            <person name="Palaniappan K."/>
            <person name="Chang Y.J."/>
            <person name="Land M."/>
            <person name="Hauser L."/>
            <person name="Rohde M."/>
            <person name="Pukall R."/>
            <person name="Goker M."/>
            <person name="Detter J.C."/>
            <person name="Woyke T."/>
            <person name="Bristow J."/>
            <person name="Eisen J.A."/>
            <person name="Markowitz V."/>
            <person name="Hugenholtz P."/>
            <person name="Kyrpides N.C."/>
            <person name="Klenk H.P."/>
        </authorList>
    </citation>
    <scope>NUCLEOTIDE SEQUENCE</scope>
    <source>
        <strain evidence="11">ATCC 49209 / DSM 20642 / JCM 10262 / PW2</strain>
    </source>
</reference>
<dbReference type="HOGENOM" id="CLU_408071_0_0_11"/>
<gene>
    <name evidence="10" type="ordered locus">Corgl_1153</name>
</gene>
<keyword evidence="11" id="KW-1185">Reference proteome</keyword>
<comment type="similarity">
    <text evidence="7">Belongs to the class-I aminoacyl-tRNA synthetase family.</text>
</comment>
<keyword evidence="2 7" id="KW-0547">Nucleotide-binding</keyword>
<dbReference type="Gene3D" id="2.20.28.20">
    <property type="entry name" value="Methionyl-tRNA synthetase, Zn-domain"/>
    <property type="match status" value="1"/>
</dbReference>
<dbReference type="GO" id="GO:0004825">
    <property type="term" value="F:methionine-tRNA ligase activity"/>
    <property type="evidence" value="ECO:0007669"/>
    <property type="project" value="UniProtKB-EC"/>
</dbReference>
<dbReference type="InterPro" id="IPR029038">
    <property type="entry name" value="MetRS_Zn"/>
</dbReference>
<dbReference type="SUPFAM" id="SSF52374">
    <property type="entry name" value="Nucleotidylyl transferase"/>
    <property type="match status" value="1"/>
</dbReference>
<protein>
    <submittedName>
        <fullName evidence="10">Methionyl-tRNA synthetase</fullName>
        <ecNumber evidence="10">6.1.1.10</ecNumber>
    </submittedName>
</protein>
<organism evidence="10 11">
    <name type="scientific">Coriobacterium glomerans (strain ATCC 49209 / DSM 20642 / JCM 10262 / PW2)</name>
    <dbReference type="NCBI Taxonomy" id="700015"/>
    <lineage>
        <taxon>Bacteria</taxon>
        <taxon>Bacillati</taxon>
        <taxon>Actinomycetota</taxon>
        <taxon>Coriobacteriia</taxon>
        <taxon>Coriobacteriales</taxon>
        <taxon>Coriobacteriaceae</taxon>
        <taxon>Coriobacterium</taxon>
    </lineage>
</organism>
<dbReference type="EC" id="6.1.1.10" evidence="10"/>
<dbReference type="AlphaFoldDB" id="F2N876"/>
<dbReference type="STRING" id="700015.Corgl_1153"/>
<dbReference type="PANTHER" id="PTHR45765:SF1">
    <property type="entry name" value="METHIONINE--TRNA LIGASE, CYTOPLASMIC"/>
    <property type="match status" value="1"/>
</dbReference>
<dbReference type="InterPro" id="IPR014729">
    <property type="entry name" value="Rossmann-like_a/b/a_fold"/>
</dbReference>
<sequence>MAHKRTDSERPRWPRRAVVTAGMPYGNKGLHFGHIGGVFVPADFYARFLRDRLGEDNVLFVSGTDCYGSPIQESYRLLREQGRAPATIADYVAENHRDQAATLDRFGISCDLYGGSALPPARDVHESATAAVIERLHACGSLFKRATKQFFDDGAQTFLNGRQVIGRCPLAGCRSERAYADECDAGHQFEPEELIAPRSTLTGEEPRLVPVDNLYFDLPGRLELLRERSALLAEDRTTRPLVTKTVAEWLLPPQIHIQTKFREAFDAIADELPDHTVAEAQQGKSSFTVTFPSWRERDAAHGVLRRGGVRFRSGKALVPFRITGNISWGVPAPTIEGLSGLTCWCWPESLWAPISFTRATLAAARERGEATRYASQDWRDWWCTDDARIYQFIGQDNIFFYSVAQPAIWSALGWGLTQSTVVANCHLLYMGKKASSSSATPPPLADDLLEHYTVEQLRAHWLSLGLGEKPVSFSPKAYDERQTGTNPEGDPLIARDDPRVVDPVLKEGALLTGVFNRLARSCFYGAAKQGTTLDGGVREAGCIPAGEPAGEVLAAAQHAIIAFERNMYLTELHRALGVCDEYLRAANKRWSDASAAARRGGDAPAFERALIDAFFELRCATVLMHGIVPQGCELICSHFDIEAKVFFSWEHIFDTTDELIARIGEAPGTHRVRPLPPRYDFFTQHPNRS</sequence>
<keyword evidence="3 7" id="KW-0067">ATP-binding</keyword>
<comment type="catalytic activity">
    <reaction evidence="6">
        <text>tRNA(Met) + L-methionine + ATP = L-methionyl-tRNA(Met) + AMP + diphosphate</text>
        <dbReference type="Rhea" id="RHEA:13481"/>
        <dbReference type="Rhea" id="RHEA-COMP:9667"/>
        <dbReference type="Rhea" id="RHEA-COMP:9698"/>
        <dbReference type="ChEBI" id="CHEBI:30616"/>
        <dbReference type="ChEBI" id="CHEBI:33019"/>
        <dbReference type="ChEBI" id="CHEBI:57844"/>
        <dbReference type="ChEBI" id="CHEBI:78442"/>
        <dbReference type="ChEBI" id="CHEBI:78530"/>
        <dbReference type="ChEBI" id="CHEBI:456215"/>
        <dbReference type="EC" id="6.1.1.10"/>
    </reaction>
</comment>
<evidence type="ECO:0000313" key="10">
    <source>
        <dbReference type="EMBL" id="AEB07259.1"/>
    </source>
</evidence>
<dbReference type="InterPro" id="IPR015413">
    <property type="entry name" value="Methionyl/Leucyl_tRNA_Synth"/>
</dbReference>
<feature type="domain" description="Methionyl/Leucyl tRNA synthetase" evidence="9">
    <location>
        <begin position="316"/>
        <end position="477"/>
    </location>
</feature>
<dbReference type="eggNOG" id="COG0143">
    <property type="taxonomic scope" value="Bacteria"/>
</dbReference>
<dbReference type="Proteomes" id="UP000006851">
    <property type="component" value="Chromosome"/>
</dbReference>
<keyword evidence="5 7" id="KW-0030">Aminoacyl-tRNA synthetase</keyword>
<evidence type="ECO:0000313" key="11">
    <source>
        <dbReference type="Proteomes" id="UP000006851"/>
    </source>
</evidence>
<dbReference type="GO" id="GO:0005524">
    <property type="term" value="F:ATP binding"/>
    <property type="evidence" value="ECO:0007669"/>
    <property type="project" value="UniProtKB-KW"/>
</dbReference>
<dbReference type="OrthoDB" id="9810191at2"/>
<feature type="region of interest" description="Disordered" evidence="8">
    <location>
        <begin position="475"/>
        <end position="496"/>
    </location>
</feature>
<accession>F2N876</accession>
<dbReference type="Pfam" id="PF09334">
    <property type="entry name" value="tRNA-synt_1g"/>
    <property type="match status" value="2"/>
</dbReference>
<feature type="domain" description="Methionyl/Leucyl tRNA synthetase" evidence="9">
    <location>
        <begin position="18"/>
        <end position="250"/>
    </location>
</feature>
<proteinExistence type="inferred from homology"/>
<evidence type="ECO:0000256" key="5">
    <source>
        <dbReference type="ARBA" id="ARBA00023146"/>
    </source>
</evidence>
<evidence type="ECO:0000256" key="8">
    <source>
        <dbReference type="SAM" id="MobiDB-lite"/>
    </source>
</evidence>
<evidence type="ECO:0000256" key="1">
    <source>
        <dbReference type="ARBA" id="ARBA00022598"/>
    </source>
</evidence>
<keyword evidence="1 7" id="KW-0436">Ligase</keyword>
<name>F2N876_CORGP</name>
<dbReference type="KEGG" id="cgo:Corgl_1153"/>
<evidence type="ECO:0000256" key="3">
    <source>
        <dbReference type="ARBA" id="ARBA00022840"/>
    </source>
</evidence>
<evidence type="ECO:0000259" key="9">
    <source>
        <dbReference type="Pfam" id="PF09334"/>
    </source>
</evidence>
<dbReference type="EMBL" id="CP002628">
    <property type="protein sequence ID" value="AEB07259.1"/>
    <property type="molecule type" value="Genomic_DNA"/>
</dbReference>
<evidence type="ECO:0000256" key="2">
    <source>
        <dbReference type="ARBA" id="ARBA00022741"/>
    </source>
</evidence>
<evidence type="ECO:0000256" key="4">
    <source>
        <dbReference type="ARBA" id="ARBA00022917"/>
    </source>
</evidence>
<evidence type="ECO:0000256" key="6">
    <source>
        <dbReference type="ARBA" id="ARBA00047364"/>
    </source>
</evidence>
<dbReference type="PANTHER" id="PTHR45765">
    <property type="entry name" value="METHIONINE--TRNA LIGASE"/>
    <property type="match status" value="1"/>
</dbReference>
<dbReference type="RefSeq" id="WP_013709002.1">
    <property type="nucleotide sequence ID" value="NC_015389.1"/>
</dbReference>